<reference evidence="1 2" key="1">
    <citation type="journal article" date="2021" name="Elife">
        <title>Chloroplast acquisition without the gene transfer in kleptoplastic sea slugs, Plakobranchus ocellatus.</title>
        <authorList>
            <person name="Maeda T."/>
            <person name="Takahashi S."/>
            <person name="Yoshida T."/>
            <person name="Shimamura S."/>
            <person name="Takaki Y."/>
            <person name="Nagai Y."/>
            <person name="Toyoda A."/>
            <person name="Suzuki Y."/>
            <person name="Arimoto A."/>
            <person name="Ishii H."/>
            <person name="Satoh N."/>
            <person name="Nishiyama T."/>
            <person name="Hasebe M."/>
            <person name="Maruyama T."/>
            <person name="Minagawa J."/>
            <person name="Obokata J."/>
            <person name="Shigenobu S."/>
        </authorList>
    </citation>
    <scope>NUCLEOTIDE SEQUENCE [LARGE SCALE GENOMIC DNA]</scope>
</reference>
<protein>
    <submittedName>
        <fullName evidence="1">Phosphoglycolate phosphatase</fullName>
    </submittedName>
</protein>
<dbReference type="Pfam" id="PF13344">
    <property type="entry name" value="Hydrolase_6"/>
    <property type="match status" value="1"/>
</dbReference>
<gene>
    <name evidence="1" type="ORF">PoB_004745500</name>
</gene>
<organism evidence="1 2">
    <name type="scientific">Plakobranchus ocellatus</name>
    <dbReference type="NCBI Taxonomy" id="259542"/>
    <lineage>
        <taxon>Eukaryota</taxon>
        <taxon>Metazoa</taxon>
        <taxon>Spiralia</taxon>
        <taxon>Lophotrochozoa</taxon>
        <taxon>Mollusca</taxon>
        <taxon>Gastropoda</taxon>
        <taxon>Heterobranchia</taxon>
        <taxon>Euthyneura</taxon>
        <taxon>Panpulmonata</taxon>
        <taxon>Sacoglossa</taxon>
        <taxon>Placobranchoidea</taxon>
        <taxon>Plakobranchidae</taxon>
        <taxon>Plakobranchus</taxon>
    </lineage>
</organism>
<proteinExistence type="predicted"/>
<dbReference type="Gene3D" id="3.40.50.1000">
    <property type="entry name" value="HAD superfamily/HAD-like"/>
    <property type="match status" value="1"/>
</dbReference>
<sequence length="178" mass="20125">MLAGILWNSEGPIDGSLETIEEIMATCNIDHKTFLSTNCVLSVIGQGKRVFYITNKCDKTRKELLAELTEHGYPAKYEHIITNAYIIGQYLKDEEFTDKVYVFGNTKAIVHELAQFGIRCVGAENVPLGTPSATRLDPEVKQFRKYIRQGVWDLDAEVSPVLMSAFLEWESIALQDYN</sequence>
<accession>A0AAV4BK92</accession>
<dbReference type="InterPro" id="IPR036412">
    <property type="entry name" value="HAD-like_sf"/>
</dbReference>
<comment type="caution">
    <text evidence="1">The sequence shown here is derived from an EMBL/GenBank/DDBJ whole genome shotgun (WGS) entry which is preliminary data.</text>
</comment>
<evidence type="ECO:0000313" key="2">
    <source>
        <dbReference type="Proteomes" id="UP000735302"/>
    </source>
</evidence>
<dbReference type="InterPro" id="IPR023214">
    <property type="entry name" value="HAD_sf"/>
</dbReference>
<dbReference type="EMBL" id="BLXT01005227">
    <property type="protein sequence ID" value="GFO20950.1"/>
    <property type="molecule type" value="Genomic_DNA"/>
</dbReference>
<name>A0AAV4BK92_9GAST</name>
<dbReference type="SUPFAM" id="SSF56784">
    <property type="entry name" value="HAD-like"/>
    <property type="match status" value="1"/>
</dbReference>
<evidence type="ECO:0000313" key="1">
    <source>
        <dbReference type="EMBL" id="GFO20950.1"/>
    </source>
</evidence>
<dbReference type="InterPro" id="IPR006357">
    <property type="entry name" value="HAD-SF_hydro_IIA"/>
</dbReference>
<keyword evidence="2" id="KW-1185">Reference proteome</keyword>
<dbReference type="Proteomes" id="UP000735302">
    <property type="component" value="Unassembled WGS sequence"/>
</dbReference>
<dbReference type="AlphaFoldDB" id="A0AAV4BK92"/>